<dbReference type="Gene3D" id="1.20.1440.60">
    <property type="entry name" value="23S rRNA-intervening sequence"/>
    <property type="match status" value="1"/>
</dbReference>
<dbReference type="AlphaFoldDB" id="A0A1I5U9A2"/>
<evidence type="ECO:0000313" key="1">
    <source>
        <dbReference type="EMBL" id="SFP91822.1"/>
    </source>
</evidence>
<name>A0A1I5U9A2_9BACT</name>
<dbReference type="OrthoDB" id="9811959at2"/>
<keyword evidence="2" id="KW-1185">Reference proteome</keyword>
<dbReference type="SUPFAM" id="SSF158446">
    <property type="entry name" value="IVS-encoded protein-like"/>
    <property type="match status" value="1"/>
</dbReference>
<protein>
    <submittedName>
        <fullName evidence="1">Four helix bundle protein</fullName>
    </submittedName>
</protein>
<proteinExistence type="predicted"/>
<accession>A0A1I5U9A2</accession>
<dbReference type="InterPro" id="IPR036583">
    <property type="entry name" value="23S_rRNA_IVS_sf"/>
</dbReference>
<evidence type="ECO:0000313" key="2">
    <source>
        <dbReference type="Proteomes" id="UP000199031"/>
    </source>
</evidence>
<organism evidence="1 2">
    <name type="scientific">Parafilimonas terrae</name>
    <dbReference type="NCBI Taxonomy" id="1465490"/>
    <lineage>
        <taxon>Bacteria</taxon>
        <taxon>Pseudomonadati</taxon>
        <taxon>Bacteroidota</taxon>
        <taxon>Chitinophagia</taxon>
        <taxon>Chitinophagales</taxon>
        <taxon>Chitinophagaceae</taxon>
        <taxon>Parafilimonas</taxon>
    </lineage>
</organism>
<reference evidence="1 2" key="1">
    <citation type="submission" date="2016-10" db="EMBL/GenBank/DDBJ databases">
        <authorList>
            <person name="de Groot N.N."/>
        </authorList>
    </citation>
    <scope>NUCLEOTIDE SEQUENCE [LARGE SCALE GENOMIC DNA]</scope>
    <source>
        <strain evidence="1 2">DSM 28286</strain>
    </source>
</reference>
<dbReference type="PANTHER" id="PTHR38471">
    <property type="entry name" value="FOUR HELIX BUNDLE PROTEIN"/>
    <property type="match status" value="1"/>
</dbReference>
<dbReference type="NCBIfam" id="TIGR02436">
    <property type="entry name" value="four helix bundle protein"/>
    <property type="match status" value="1"/>
</dbReference>
<gene>
    <name evidence="1" type="ORF">SAMN05444277_103148</name>
</gene>
<dbReference type="Proteomes" id="UP000199031">
    <property type="component" value="Unassembled WGS sequence"/>
</dbReference>
<dbReference type="InterPro" id="IPR012657">
    <property type="entry name" value="23S_rRNA-intervening_sequence"/>
</dbReference>
<dbReference type="EMBL" id="FOXQ01000003">
    <property type="protein sequence ID" value="SFP91822.1"/>
    <property type="molecule type" value="Genomic_DNA"/>
</dbReference>
<sequence>MKEIIRLEDLEIYQLALEIGDYVWNIVIRWDYLAKRTIGSQFIEAVDSIAANISEGYGRYFFKDRKQFCYYSRGSLMETKTWSAKAHNRQLITKEEFDLLSQKLKILHYKLNTYIKALKDNTGS</sequence>
<dbReference type="Pfam" id="PF05635">
    <property type="entry name" value="23S_rRNA_IVP"/>
    <property type="match status" value="1"/>
</dbReference>
<dbReference type="PANTHER" id="PTHR38471:SF2">
    <property type="entry name" value="FOUR HELIX BUNDLE PROTEIN"/>
    <property type="match status" value="1"/>
</dbReference>
<dbReference type="RefSeq" id="WP_090656664.1">
    <property type="nucleotide sequence ID" value="NZ_FOXQ01000003.1"/>
</dbReference>
<dbReference type="STRING" id="1465490.SAMN05444277_103148"/>